<feature type="compositionally biased region" description="Basic and acidic residues" evidence="1">
    <location>
        <begin position="550"/>
        <end position="562"/>
    </location>
</feature>
<reference evidence="4" key="1">
    <citation type="journal article" date="2015" name="PLoS Genet.">
        <title>Genome Sequence and Transcriptome Analyses of Chrysochromulina tobin: Metabolic Tools for Enhanced Algal Fitness in the Prominent Order Prymnesiales (Haptophyceae).</title>
        <authorList>
            <person name="Hovde B.T."/>
            <person name="Deodato C.R."/>
            <person name="Hunsperger H.M."/>
            <person name="Ryken S.A."/>
            <person name="Yost W."/>
            <person name="Jha R.K."/>
            <person name="Patterson J."/>
            <person name="Monnat R.J. Jr."/>
            <person name="Barlow S.B."/>
            <person name="Starkenburg S.R."/>
            <person name="Cattolico R.A."/>
        </authorList>
    </citation>
    <scope>NUCLEOTIDE SEQUENCE</scope>
    <source>
        <strain evidence="4">CCMP291</strain>
    </source>
</reference>
<keyword evidence="2" id="KW-0472">Membrane</keyword>
<evidence type="ECO:0000313" key="3">
    <source>
        <dbReference type="EMBL" id="KOO24549.1"/>
    </source>
</evidence>
<comment type="caution">
    <text evidence="3">The sequence shown here is derived from an EMBL/GenBank/DDBJ whole genome shotgun (WGS) entry which is preliminary data.</text>
</comment>
<evidence type="ECO:0000313" key="4">
    <source>
        <dbReference type="Proteomes" id="UP000037460"/>
    </source>
</evidence>
<keyword evidence="2" id="KW-0812">Transmembrane</keyword>
<accession>A0A0M0JD94</accession>
<organism evidence="3 4">
    <name type="scientific">Chrysochromulina tobinii</name>
    <dbReference type="NCBI Taxonomy" id="1460289"/>
    <lineage>
        <taxon>Eukaryota</taxon>
        <taxon>Haptista</taxon>
        <taxon>Haptophyta</taxon>
        <taxon>Prymnesiophyceae</taxon>
        <taxon>Prymnesiales</taxon>
        <taxon>Chrysochromulinaceae</taxon>
        <taxon>Chrysochromulina</taxon>
    </lineage>
</organism>
<keyword evidence="2" id="KW-1133">Transmembrane helix</keyword>
<name>A0A0M0JD94_9EUKA</name>
<feature type="region of interest" description="Disordered" evidence="1">
    <location>
        <begin position="550"/>
        <end position="578"/>
    </location>
</feature>
<evidence type="ECO:0000256" key="2">
    <source>
        <dbReference type="SAM" id="Phobius"/>
    </source>
</evidence>
<keyword evidence="4" id="KW-1185">Reference proteome</keyword>
<sequence>MIRNEPVEYVFLNVTNAYELQTVSPPPKPIFAAVPITFRFSAESFDAQLTDDAETFSEKTHFHLEFSDPADAQLSIVTAHSILAGLIRFCGGEQAIREMRDPNSSHPLAFACVPVYDMVEADTQQLRLDGTTPNNVGIFVRRTISELIYGHTSSLPAAALQLLGGSRITEFHMGEYNDYPTRASLEEAIATGSATGTMFETLTFTGKNNPSLIGIQHGLRGFTYASDSYNQGQWGVQGVPFDNDGISSPAGCILSPKPLALRLAGRLTGCMSIFNISGTRGALSPFSSQPMPPISAAPSFFESGYPAKAPPRQSSFDFTDFSKHYRRLPFSCGACTHELIINSLYVVKYSMDESAGALTVDGVPDEAGACAATGRCDFGMLWGPNVWAGYKTIMYPYALTLPYFGKASHSLSESATFETLGGTPLAYDEPTMRHELYIEPLTGKVLKYNMPFMFNIVGFDRTTFDGPLFANVFNSSTFPIVFPLHVESNRLTAGAAALNAIASAPVMAYLAMYLCTIVGIALFIWPVSRAMSKAIEWRLARRLNLDKEPKRKVKPDVAEKKNKSSNKSTEAGSVEMPQATMTIDLRAARPPSFTVRQSPVNPALAV</sequence>
<feature type="transmembrane region" description="Helical" evidence="2">
    <location>
        <begin position="506"/>
        <end position="525"/>
    </location>
</feature>
<dbReference type="Proteomes" id="UP000037460">
    <property type="component" value="Unassembled WGS sequence"/>
</dbReference>
<protein>
    <submittedName>
        <fullName evidence="3">Uncharacterized protein</fullName>
    </submittedName>
</protein>
<dbReference type="AlphaFoldDB" id="A0A0M0JD94"/>
<evidence type="ECO:0000256" key="1">
    <source>
        <dbReference type="SAM" id="MobiDB-lite"/>
    </source>
</evidence>
<gene>
    <name evidence="3" type="ORF">Ctob_002634</name>
</gene>
<proteinExistence type="predicted"/>
<dbReference type="EMBL" id="JWZX01003082">
    <property type="protein sequence ID" value="KOO24549.1"/>
    <property type="molecule type" value="Genomic_DNA"/>
</dbReference>